<gene>
    <name evidence="1" type="ordered locus">PACID_01330</name>
</gene>
<dbReference type="HOGENOM" id="CLU_1936178_0_0_11"/>
<dbReference type="RefSeq" id="WP_015068901.1">
    <property type="nucleotide sequence ID" value="NC_019395.1"/>
</dbReference>
<organism evidence="1 2">
    <name type="scientific">Acidipropionibacterium acidipropionici (strain ATCC 4875 / DSM 20272 / JCM 6432 / NBRC 12425 / NCIMB 8070 / 4)</name>
    <name type="common">Propionibacterium acidipropionici</name>
    <dbReference type="NCBI Taxonomy" id="1171373"/>
    <lineage>
        <taxon>Bacteria</taxon>
        <taxon>Bacillati</taxon>
        <taxon>Actinomycetota</taxon>
        <taxon>Actinomycetes</taxon>
        <taxon>Propionibacteriales</taxon>
        <taxon>Propionibacteriaceae</taxon>
        <taxon>Acidipropionibacterium</taxon>
    </lineage>
</organism>
<evidence type="ECO:0000313" key="2">
    <source>
        <dbReference type="Proteomes" id="UP000000214"/>
    </source>
</evidence>
<accession>K7RJA3</accession>
<dbReference type="EMBL" id="CP003493">
    <property type="protein sequence ID" value="AFV87984.1"/>
    <property type="molecule type" value="Genomic_DNA"/>
</dbReference>
<name>K7RJA3_ACIA4</name>
<sequence length="130" mass="14689">MAAHEYRTMYIFGDGEFAEGPPAHASWAVEDLDVSMFRPTDAGSAQDTITFWANWVEDERHYTQSRETMSELATKVFTYFKPGDVYELHPPEGEKAMYGCGWILGQNGFHEFAVIDRASSMLHLVVASDD</sequence>
<reference evidence="1 2" key="1">
    <citation type="journal article" date="2012" name="BMC Genomics">
        <title>The genome sequence of Propionibacterium acidipropionici provides insights into its biotechnological and industrial potential.</title>
        <authorList>
            <person name="Parizzi L.P."/>
            <person name="Grassi M.C."/>
            <person name="Llerena L.A."/>
            <person name="Carazzolle M.F."/>
            <person name="Queiroz V.L."/>
            <person name="Lunardi I."/>
            <person name="Zeidler A.F."/>
            <person name="Teixeira P.J."/>
            <person name="Mieczkowski P."/>
            <person name="Rincones J."/>
            <person name="Pereira G.A."/>
        </authorList>
    </citation>
    <scope>NUCLEOTIDE SEQUENCE [LARGE SCALE GENOMIC DNA]</scope>
    <source>
        <strain evidence="2">ATCC 4875 / DSM 20272 / JCM 6432 / NBRC 12425 / NCIMB 8070</strain>
    </source>
</reference>
<dbReference type="Proteomes" id="UP000000214">
    <property type="component" value="Chromosome"/>
</dbReference>
<protein>
    <submittedName>
        <fullName evidence="1">Uncharacterized protein</fullName>
    </submittedName>
</protein>
<evidence type="ECO:0000313" key="1">
    <source>
        <dbReference type="EMBL" id="AFV87984.1"/>
    </source>
</evidence>
<dbReference type="KEGG" id="pbo:PACID_01330"/>
<dbReference type="PATRIC" id="fig|1171373.8.peg.133"/>
<dbReference type="AlphaFoldDB" id="K7RJA3"/>
<proteinExistence type="predicted"/>